<keyword evidence="4" id="KW-1185">Reference proteome</keyword>
<reference evidence="2" key="1">
    <citation type="submission" date="2022-10" db="EMBL/GenBank/DDBJ databases">
        <authorList>
            <person name="Chen Y."/>
            <person name="Dougan E. K."/>
            <person name="Chan C."/>
            <person name="Rhodes N."/>
            <person name="Thang M."/>
        </authorList>
    </citation>
    <scope>NUCLEOTIDE SEQUENCE</scope>
</reference>
<protein>
    <submittedName>
        <fullName evidence="2">Uncharacterized protein</fullName>
    </submittedName>
</protein>
<feature type="compositionally biased region" description="Pro residues" evidence="1">
    <location>
        <begin position="165"/>
        <end position="177"/>
    </location>
</feature>
<organism evidence="2">
    <name type="scientific">Cladocopium goreaui</name>
    <dbReference type="NCBI Taxonomy" id="2562237"/>
    <lineage>
        <taxon>Eukaryota</taxon>
        <taxon>Sar</taxon>
        <taxon>Alveolata</taxon>
        <taxon>Dinophyceae</taxon>
        <taxon>Suessiales</taxon>
        <taxon>Symbiodiniaceae</taxon>
        <taxon>Cladocopium</taxon>
    </lineage>
</organism>
<dbReference type="EMBL" id="CAMXCT030000331">
    <property type="protein sequence ID" value="CAL4764573.1"/>
    <property type="molecule type" value="Genomic_DNA"/>
</dbReference>
<proteinExistence type="predicted"/>
<feature type="compositionally biased region" description="Acidic residues" evidence="1">
    <location>
        <begin position="233"/>
        <end position="265"/>
    </location>
</feature>
<feature type="region of interest" description="Disordered" evidence="1">
    <location>
        <begin position="162"/>
        <end position="198"/>
    </location>
</feature>
<dbReference type="EMBL" id="CAMXCT020000331">
    <property type="protein sequence ID" value="CAL1130636.1"/>
    <property type="molecule type" value="Genomic_DNA"/>
</dbReference>
<feature type="compositionally biased region" description="Basic and acidic residues" evidence="1">
    <location>
        <begin position="113"/>
        <end position="123"/>
    </location>
</feature>
<dbReference type="EMBL" id="CAMXCT010000331">
    <property type="protein sequence ID" value="CAI3977261.1"/>
    <property type="molecule type" value="Genomic_DNA"/>
</dbReference>
<feature type="region of interest" description="Disordered" evidence="1">
    <location>
        <begin position="1"/>
        <end position="141"/>
    </location>
</feature>
<evidence type="ECO:0000313" key="2">
    <source>
        <dbReference type="EMBL" id="CAI3977261.1"/>
    </source>
</evidence>
<dbReference type="AlphaFoldDB" id="A0A9P1BSM3"/>
<comment type="caution">
    <text evidence="2">The sequence shown here is derived from an EMBL/GenBank/DDBJ whole genome shotgun (WGS) entry which is preliminary data.</text>
</comment>
<feature type="compositionally biased region" description="Polar residues" evidence="1">
    <location>
        <begin position="84"/>
        <end position="94"/>
    </location>
</feature>
<evidence type="ECO:0000313" key="3">
    <source>
        <dbReference type="EMBL" id="CAL1130636.1"/>
    </source>
</evidence>
<feature type="compositionally biased region" description="Low complexity" evidence="1">
    <location>
        <begin position="125"/>
        <end position="141"/>
    </location>
</feature>
<name>A0A9P1BSM3_9DINO</name>
<gene>
    <name evidence="2" type="ORF">C1SCF055_LOCUS5414</name>
</gene>
<evidence type="ECO:0000313" key="4">
    <source>
        <dbReference type="Proteomes" id="UP001152797"/>
    </source>
</evidence>
<evidence type="ECO:0000256" key="1">
    <source>
        <dbReference type="SAM" id="MobiDB-lite"/>
    </source>
</evidence>
<reference evidence="3" key="2">
    <citation type="submission" date="2024-04" db="EMBL/GenBank/DDBJ databases">
        <authorList>
            <person name="Chen Y."/>
            <person name="Shah S."/>
            <person name="Dougan E. K."/>
            <person name="Thang M."/>
            <person name="Chan C."/>
        </authorList>
    </citation>
    <scope>NUCLEOTIDE SEQUENCE [LARGE SCALE GENOMIC DNA]</scope>
</reference>
<dbReference type="Proteomes" id="UP001152797">
    <property type="component" value="Unassembled WGS sequence"/>
</dbReference>
<feature type="compositionally biased region" description="Low complexity" evidence="1">
    <location>
        <begin position="178"/>
        <end position="188"/>
    </location>
</feature>
<feature type="region of interest" description="Disordered" evidence="1">
    <location>
        <begin position="216"/>
        <end position="288"/>
    </location>
</feature>
<accession>A0A9P1BSM3</accession>
<sequence length="288" mass="30445">MKQKGDVKIDTGYIATDNGTRFGSADRSAKAAPRAKGQPGTKSASATSPPKARRKAPAEEVFRPPRLLPRMKKPVEPPPLETPGSASGVSTTSLDPERCGLLRALTMFLDDDAPQHEENREDSSPEVVEVPDPAPPSAADTAADVEATVRELMKLAQVVEVADGPPEPTPAPAPAPAATPAEPLRPARMAPGRGPSEVEATLRELMKLAEVVEAADLDDQPYPTAAELAGSEAEVEESDGFQELEAGEEELQEDDEILSDVEGDAVDDRPAWHPSGDDVDLSDIPLLS</sequence>